<evidence type="ECO:0000313" key="9">
    <source>
        <dbReference type="Proteomes" id="UP000749559"/>
    </source>
</evidence>
<evidence type="ECO:0000256" key="5">
    <source>
        <dbReference type="PIRSR" id="PIRSR637359-3"/>
    </source>
</evidence>
<dbReference type="GO" id="GO:0008467">
    <property type="term" value="F:[heparan sulfate]-glucosamine 3-sulfotransferase activity"/>
    <property type="evidence" value="ECO:0007669"/>
    <property type="project" value="TreeGrafter"/>
</dbReference>
<dbReference type="OrthoDB" id="411451at2759"/>
<dbReference type="InterPro" id="IPR037359">
    <property type="entry name" value="NST/OST"/>
</dbReference>
<feature type="domain" description="Sulfotransferase" evidence="7">
    <location>
        <begin position="290"/>
        <end position="477"/>
    </location>
</feature>
<proteinExistence type="predicted"/>
<feature type="active site" description="For sulfotransferase activity" evidence="3">
    <location>
        <position position="297"/>
    </location>
</feature>
<keyword evidence="5" id="KW-1015">Disulfide bond</keyword>
<dbReference type="SUPFAM" id="SSF52540">
    <property type="entry name" value="P-loop containing nucleoside triphosphate hydrolases"/>
    <property type="match status" value="1"/>
</dbReference>
<gene>
    <name evidence="8" type="ORF">OFUS_LOCUS24795</name>
</gene>
<evidence type="ECO:0000256" key="6">
    <source>
        <dbReference type="SAM" id="MobiDB-lite"/>
    </source>
</evidence>
<feature type="binding site" evidence="4">
    <location>
        <begin position="512"/>
        <end position="516"/>
    </location>
    <ligand>
        <name>3'-phosphoadenylyl sulfate</name>
        <dbReference type="ChEBI" id="CHEBI:58339"/>
    </ligand>
</feature>
<reference evidence="8" key="1">
    <citation type="submission" date="2022-03" db="EMBL/GenBank/DDBJ databases">
        <authorList>
            <person name="Martin C."/>
        </authorList>
    </citation>
    <scope>NUCLEOTIDE SEQUENCE</scope>
</reference>
<feature type="compositionally biased region" description="Basic and acidic residues" evidence="6">
    <location>
        <begin position="76"/>
        <end position="88"/>
    </location>
</feature>
<evidence type="ECO:0000256" key="4">
    <source>
        <dbReference type="PIRSR" id="PIRSR637359-2"/>
    </source>
</evidence>
<accession>A0A8S4Q938</accession>
<dbReference type="Proteomes" id="UP000749559">
    <property type="component" value="Unassembled WGS sequence"/>
</dbReference>
<evidence type="ECO:0000259" key="7">
    <source>
        <dbReference type="Pfam" id="PF00685"/>
    </source>
</evidence>
<dbReference type="EMBL" id="CAIIXF020000012">
    <property type="protein sequence ID" value="CAH1800961.1"/>
    <property type="molecule type" value="Genomic_DNA"/>
</dbReference>
<dbReference type="InterPro" id="IPR000863">
    <property type="entry name" value="Sulfotransferase_dom"/>
</dbReference>
<dbReference type="Gene3D" id="3.40.50.300">
    <property type="entry name" value="P-loop containing nucleotide triphosphate hydrolases"/>
    <property type="match status" value="1"/>
</dbReference>
<dbReference type="Pfam" id="PF00685">
    <property type="entry name" value="Sulfotransfer_1"/>
    <property type="match status" value="1"/>
</dbReference>
<evidence type="ECO:0000256" key="3">
    <source>
        <dbReference type="PIRSR" id="PIRSR637359-1"/>
    </source>
</evidence>
<dbReference type="InterPro" id="IPR027417">
    <property type="entry name" value="P-loop_NTPase"/>
</dbReference>
<comment type="caution">
    <text evidence="8">The sequence shown here is derived from an EMBL/GenBank/DDBJ whole genome shotgun (WGS) entry which is preliminary data.</text>
</comment>
<evidence type="ECO:0000313" key="8">
    <source>
        <dbReference type="EMBL" id="CAH1800961.1"/>
    </source>
</evidence>
<dbReference type="PANTHER" id="PTHR10605">
    <property type="entry name" value="HEPARAN SULFATE SULFOTRANSFERASE"/>
    <property type="match status" value="1"/>
</dbReference>
<organism evidence="8 9">
    <name type="scientific">Owenia fusiformis</name>
    <name type="common">Polychaete worm</name>
    <dbReference type="NCBI Taxonomy" id="6347"/>
    <lineage>
        <taxon>Eukaryota</taxon>
        <taxon>Metazoa</taxon>
        <taxon>Spiralia</taxon>
        <taxon>Lophotrochozoa</taxon>
        <taxon>Annelida</taxon>
        <taxon>Polychaeta</taxon>
        <taxon>Sedentaria</taxon>
        <taxon>Canalipalpata</taxon>
        <taxon>Sabellida</taxon>
        <taxon>Oweniida</taxon>
        <taxon>Oweniidae</taxon>
        <taxon>Owenia</taxon>
    </lineage>
</organism>
<keyword evidence="9" id="KW-1185">Reference proteome</keyword>
<sequence length="581" mass="66714">MKKFVCIKNAVIFAFTLTTLQTIWFQSMIWKSPRNIKSVMEQQSSKKILDIPGVEIISQSGPDVISKSTVNVTDSAVKDTRSTDETKEGTTNTAESVHENFRRTDAANNAESIHENIKSMDGTSEKNPTYTTESVHQNIKSTNETSGSRTNIVEGIHENIKSTDEPNKSTNNITETADKLIEMSALTNTSTNNITENTDIDTENTNFELLSSGETWQYNPGVILDPKPRNRLIKSILDSLDELYKKRANKSREQLGLNGAMMFGPDFYTQPMDLFKNSDWWVKSKRLPGLLVIGVQKCGTGALKNFLNAHPNMASSPGEHHFFNTFYRESHVDEKIKLKDQILDVYLPSMPKTAENVMAFDKTPEYFDMSDPLHIYRMNPRIKLIIVICDPVRRSQSSYAHHYSAERYTESYLKYAISKNGSVNTEESFIFRGRYDKALERYLAIFPREQILILDKAYFKTHPLLVMNQVESFLNIPKFFTRYMFYYDGKYGYFCLAYTPWGFRGGCQGKGKYNTHAVLAEDVVKKLQLYYKPFNDRFMDLAGSEYQSLIYQDINGTEFEKHTLWNSKYSNTYDNTKTVAF</sequence>
<feature type="binding site" evidence="4">
    <location>
        <position position="397"/>
    </location>
    <ligand>
        <name>3'-phosphoadenylyl sulfate</name>
        <dbReference type="ChEBI" id="CHEBI:58339"/>
    </ligand>
</feature>
<dbReference type="PANTHER" id="PTHR10605:SF65">
    <property type="entry name" value="GH20068P"/>
    <property type="match status" value="1"/>
</dbReference>
<feature type="region of interest" description="Disordered" evidence="6">
    <location>
        <begin position="76"/>
        <end position="97"/>
    </location>
</feature>
<protein>
    <recommendedName>
        <fullName evidence="7">Sulfotransferase domain-containing protein</fullName>
    </recommendedName>
</protein>
<feature type="disulfide bond" evidence="5">
    <location>
        <begin position="495"/>
        <end position="507"/>
    </location>
</feature>
<evidence type="ECO:0000256" key="2">
    <source>
        <dbReference type="ARBA" id="ARBA00023180"/>
    </source>
</evidence>
<keyword evidence="2" id="KW-0325">Glycoprotein</keyword>
<name>A0A8S4Q938_OWEFU</name>
<evidence type="ECO:0000256" key="1">
    <source>
        <dbReference type="ARBA" id="ARBA00022679"/>
    </source>
</evidence>
<keyword evidence="1" id="KW-0808">Transferase</keyword>
<dbReference type="AlphaFoldDB" id="A0A8S4Q938"/>